<comment type="caution">
    <text evidence="2">The sequence shown here is derived from an EMBL/GenBank/DDBJ whole genome shotgun (WGS) entry which is preliminary data.</text>
</comment>
<dbReference type="Proteomes" id="UP001160334">
    <property type="component" value="Unassembled WGS sequence"/>
</dbReference>
<reference evidence="2 3" key="1">
    <citation type="submission" date="2023-04" db="EMBL/GenBank/DDBJ databases">
        <title>Forest soil microbial communities from Buena Vista Peninsula, Colon Province, Panama.</title>
        <authorList>
            <person name="Bouskill N."/>
        </authorList>
    </citation>
    <scope>NUCLEOTIDE SEQUENCE [LARGE SCALE GENOMIC DNA]</scope>
    <source>
        <strain evidence="2 3">CFH S0262</strain>
    </source>
</reference>
<name>A0ABT6MJN8_9NOCA</name>
<evidence type="ECO:0000313" key="2">
    <source>
        <dbReference type="EMBL" id="MDH6284533.1"/>
    </source>
</evidence>
<organism evidence="2 3">
    <name type="scientific">Prescottella agglutinans</name>
    <dbReference type="NCBI Taxonomy" id="1644129"/>
    <lineage>
        <taxon>Bacteria</taxon>
        <taxon>Bacillati</taxon>
        <taxon>Actinomycetota</taxon>
        <taxon>Actinomycetes</taxon>
        <taxon>Mycobacteriales</taxon>
        <taxon>Nocardiaceae</taxon>
        <taxon>Prescottella</taxon>
    </lineage>
</organism>
<protein>
    <recommendedName>
        <fullName evidence="4">DNA-binding protein</fullName>
    </recommendedName>
</protein>
<feature type="region of interest" description="Disordered" evidence="1">
    <location>
        <begin position="1"/>
        <end position="20"/>
    </location>
</feature>
<dbReference type="EMBL" id="JARXVC010000023">
    <property type="protein sequence ID" value="MDH6284533.1"/>
    <property type="molecule type" value="Genomic_DNA"/>
</dbReference>
<feature type="region of interest" description="Disordered" evidence="1">
    <location>
        <begin position="70"/>
        <end position="122"/>
    </location>
</feature>
<feature type="compositionally biased region" description="Basic and acidic residues" evidence="1">
    <location>
        <begin position="7"/>
        <end position="17"/>
    </location>
</feature>
<evidence type="ECO:0008006" key="4">
    <source>
        <dbReference type="Google" id="ProtNLM"/>
    </source>
</evidence>
<accession>A0ABT6MJN8</accession>
<feature type="compositionally biased region" description="Basic and acidic residues" evidence="1">
    <location>
        <begin position="82"/>
        <end position="101"/>
    </location>
</feature>
<keyword evidence="3" id="KW-1185">Reference proteome</keyword>
<proteinExistence type="predicted"/>
<evidence type="ECO:0000313" key="3">
    <source>
        <dbReference type="Proteomes" id="UP001160334"/>
    </source>
</evidence>
<gene>
    <name evidence="2" type="ORF">M2280_005793</name>
</gene>
<evidence type="ECO:0000256" key="1">
    <source>
        <dbReference type="SAM" id="MobiDB-lite"/>
    </source>
</evidence>
<sequence>MSNRYARIRDELDHAESADPPTALEHLRIVLEEVSELLDEQLAHAVLDHELSLRSAGAKAGLTENAVGPRLARTPMLSPYARPDKRVTAKEIQRARYDKKGGVPATPPASPKPMRFKPRRNT</sequence>